<dbReference type="InterPro" id="IPR013766">
    <property type="entry name" value="Thioredoxin_domain"/>
</dbReference>
<dbReference type="InterPro" id="IPR000866">
    <property type="entry name" value="AhpC/TSA"/>
</dbReference>
<dbReference type="SUPFAM" id="SSF52833">
    <property type="entry name" value="Thioredoxin-like"/>
    <property type="match status" value="1"/>
</dbReference>
<dbReference type="PANTHER" id="PTHR42852:SF6">
    <property type="entry name" value="THIOL:DISULFIDE INTERCHANGE PROTEIN DSBE"/>
    <property type="match status" value="1"/>
</dbReference>
<dbReference type="EMBL" id="UOFO01000073">
    <property type="protein sequence ID" value="VAW85480.1"/>
    <property type="molecule type" value="Genomic_DNA"/>
</dbReference>
<keyword evidence="2" id="KW-0201">Cytochrome c-type biogenesis</keyword>
<dbReference type="InterPro" id="IPR036249">
    <property type="entry name" value="Thioredoxin-like_sf"/>
</dbReference>
<proteinExistence type="predicted"/>
<evidence type="ECO:0000259" key="5">
    <source>
        <dbReference type="PROSITE" id="PS51352"/>
    </source>
</evidence>
<dbReference type="PANTHER" id="PTHR42852">
    <property type="entry name" value="THIOL:DISULFIDE INTERCHANGE PROTEIN DSBE"/>
    <property type="match status" value="1"/>
</dbReference>
<evidence type="ECO:0000256" key="1">
    <source>
        <dbReference type="ARBA" id="ARBA00004196"/>
    </source>
</evidence>
<keyword evidence="4" id="KW-0676">Redox-active center</keyword>
<sequence>MLNQFSRFTVLFVVLSWSVLTSAAPMASVNDIAPPFSAELVTGDKVELEQYRGRTLLLTFWATWCSPCLRELPEIEEAYRLFKKQGLDVLAVNFAEDSSTITAYVNKHKLALPVAIDEELVIANTYGVFALPKSFFINPEGVITKIIIGGTLTTESIGEILHQYTP</sequence>
<name>A0A3B0Z914_9ZZZZ</name>
<gene>
    <name evidence="6" type="ORF">MNBD_GAMMA16-1920</name>
</gene>
<keyword evidence="3" id="KW-1015">Disulfide bond</keyword>
<dbReference type="GO" id="GO:0016209">
    <property type="term" value="F:antioxidant activity"/>
    <property type="evidence" value="ECO:0007669"/>
    <property type="project" value="InterPro"/>
</dbReference>
<dbReference type="GO" id="GO:0016491">
    <property type="term" value="F:oxidoreductase activity"/>
    <property type="evidence" value="ECO:0007669"/>
    <property type="project" value="InterPro"/>
</dbReference>
<organism evidence="6">
    <name type="scientific">hydrothermal vent metagenome</name>
    <dbReference type="NCBI Taxonomy" id="652676"/>
    <lineage>
        <taxon>unclassified sequences</taxon>
        <taxon>metagenomes</taxon>
        <taxon>ecological metagenomes</taxon>
    </lineage>
</organism>
<reference evidence="6" key="1">
    <citation type="submission" date="2018-06" db="EMBL/GenBank/DDBJ databases">
        <authorList>
            <person name="Zhirakovskaya E."/>
        </authorList>
    </citation>
    <scope>NUCLEOTIDE SEQUENCE</scope>
</reference>
<accession>A0A3B0Z914</accession>
<dbReference type="GO" id="GO:0017004">
    <property type="term" value="P:cytochrome complex assembly"/>
    <property type="evidence" value="ECO:0007669"/>
    <property type="project" value="UniProtKB-KW"/>
</dbReference>
<feature type="domain" description="Thioredoxin" evidence="5">
    <location>
        <begin position="27"/>
        <end position="166"/>
    </location>
</feature>
<dbReference type="PROSITE" id="PS51352">
    <property type="entry name" value="THIOREDOXIN_2"/>
    <property type="match status" value="1"/>
</dbReference>
<dbReference type="Gene3D" id="3.40.30.10">
    <property type="entry name" value="Glutaredoxin"/>
    <property type="match status" value="1"/>
</dbReference>
<evidence type="ECO:0000256" key="4">
    <source>
        <dbReference type="ARBA" id="ARBA00023284"/>
    </source>
</evidence>
<dbReference type="InterPro" id="IPR050553">
    <property type="entry name" value="Thioredoxin_ResA/DsbE_sf"/>
</dbReference>
<evidence type="ECO:0000313" key="6">
    <source>
        <dbReference type="EMBL" id="VAW85480.1"/>
    </source>
</evidence>
<evidence type="ECO:0000256" key="2">
    <source>
        <dbReference type="ARBA" id="ARBA00022748"/>
    </source>
</evidence>
<dbReference type="CDD" id="cd02966">
    <property type="entry name" value="TlpA_like_family"/>
    <property type="match status" value="1"/>
</dbReference>
<dbReference type="Pfam" id="PF00578">
    <property type="entry name" value="AhpC-TSA"/>
    <property type="match status" value="1"/>
</dbReference>
<evidence type="ECO:0000256" key="3">
    <source>
        <dbReference type="ARBA" id="ARBA00023157"/>
    </source>
</evidence>
<protein>
    <recommendedName>
        <fullName evidence="5">Thioredoxin domain-containing protein</fullName>
    </recommendedName>
</protein>
<comment type="subcellular location">
    <subcellularLocation>
        <location evidence="1">Cell envelope</location>
    </subcellularLocation>
</comment>
<dbReference type="AlphaFoldDB" id="A0A3B0Z914"/>
<dbReference type="GO" id="GO:0030313">
    <property type="term" value="C:cell envelope"/>
    <property type="evidence" value="ECO:0007669"/>
    <property type="project" value="UniProtKB-SubCell"/>
</dbReference>